<keyword evidence="3" id="KW-1185">Reference proteome</keyword>
<proteinExistence type="predicted"/>
<dbReference type="InterPro" id="IPR006837">
    <property type="entry name" value="Divergent_DAC"/>
</dbReference>
<evidence type="ECO:0000313" key="2">
    <source>
        <dbReference type="EMBL" id="GIU66813.1"/>
    </source>
</evidence>
<accession>A0ABQ4PVX0</accession>
<dbReference type="CDD" id="cd10936">
    <property type="entry name" value="CE4_DAC2"/>
    <property type="match status" value="1"/>
</dbReference>
<sequence>MAASKTITAKPMMLGLKHASLGLLVICLVCGVVAGSIQFYGTEKDAEPSVTVVVPKYDPTKAKVEDGEEADKLEEKSAMIPWRTGEGTTSPWLPGTPPPTNPNANDEAIERGVPDIVGGAKTASSGQIPQSADFGPVKAPEFGKVEGKAFRAPASAPLNQAPAPGMHQQSVGGLIPIIGPGNRTVFDVYKKPFSATEKPKVALVVGGLGLNARITQRAIDDLPSEVTLSFVASASNLQGWIDRARAKGHEVLIEIPMEPFDYPDNDPGPNTLLTTASADENQRKLTYLLSRAAGYYGVTHYLGAKFATATDPTTKFMRELKSRGIAFIGDGSSAQLGVAATAAGLRTVQADRLIDQRPSSEDIAAQLGALEAMAAQKKSALGFGVAYSVTIDQIGRWAKDLPRRGLILAPASALIT</sequence>
<comment type="caution">
    <text evidence="2">The sequence shown here is derived from an EMBL/GenBank/DDBJ whole genome shotgun (WGS) entry which is preliminary data.</text>
</comment>
<dbReference type="Gene3D" id="3.20.20.370">
    <property type="entry name" value="Glycoside hydrolase/deacetylase"/>
    <property type="match status" value="1"/>
</dbReference>
<gene>
    <name evidence="2" type="ORF">PsB1_0967</name>
</gene>
<feature type="region of interest" description="Disordered" evidence="1">
    <location>
        <begin position="83"/>
        <end position="104"/>
    </location>
</feature>
<dbReference type="EMBL" id="BPFZ01000004">
    <property type="protein sequence ID" value="GIU66813.1"/>
    <property type="molecule type" value="Genomic_DNA"/>
</dbReference>
<evidence type="ECO:0000313" key="3">
    <source>
        <dbReference type="Proteomes" id="UP001161064"/>
    </source>
</evidence>
<reference evidence="2" key="1">
    <citation type="submission" date="2021-05" db="EMBL/GenBank/DDBJ databases">
        <authorList>
            <person name="Tanabe Y."/>
        </authorList>
    </citation>
    <scope>NUCLEOTIDE SEQUENCE</scope>
    <source>
        <strain evidence="2">BOTRYCO-1</strain>
    </source>
</reference>
<dbReference type="Pfam" id="PF04748">
    <property type="entry name" value="Polysacc_deac_2"/>
    <property type="match status" value="1"/>
</dbReference>
<evidence type="ECO:0000256" key="1">
    <source>
        <dbReference type="SAM" id="MobiDB-lite"/>
    </source>
</evidence>
<dbReference type="SUPFAM" id="SSF88713">
    <property type="entry name" value="Glycoside hydrolase/deacetylase"/>
    <property type="match status" value="1"/>
</dbReference>
<dbReference type="Proteomes" id="UP001161064">
    <property type="component" value="Unassembled WGS sequence"/>
</dbReference>
<protein>
    <recommendedName>
        <fullName evidence="4">Divergent polysaccharide deacetylase family protein</fullName>
    </recommendedName>
</protein>
<dbReference type="PANTHER" id="PTHR30105:SF2">
    <property type="entry name" value="DIVERGENT POLYSACCHARIDE DEACETYLASE SUPERFAMILY"/>
    <property type="match status" value="1"/>
</dbReference>
<name>A0ABQ4PVX0_9PROT</name>
<dbReference type="RefSeq" id="WP_284359449.1">
    <property type="nucleotide sequence ID" value="NZ_BPFZ01000004.1"/>
</dbReference>
<dbReference type="PANTHER" id="PTHR30105">
    <property type="entry name" value="UNCHARACTERIZED YIBQ-RELATED"/>
    <property type="match status" value="1"/>
</dbReference>
<dbReference type="InterPro" id="IPR011330">
    <property type="entry name" value="Glyco_hydro/deAcase_b/a-brl"/>
</dbReference>
<organism evidence="2 3">
    <name type="scientific">Candidatus Phycosocius spiralis</name>
    <dbReference type="NCBI Taxonomy" id="2815099"/>
    <lineage>
        <taxon>Bacteria</taxon>
        <taxon>Pseudomonadati</taxon>
        <taxon>Pseudomonadota</taxon>
        <taxon>Alphaproteobacteria</taxon>
        <taxon>Caulobacterales</taxon>
        <taxon>Caulobacterales incertae sedis</taxon>
        <taxon>Candidatus Phycosocius</taxon>
    </lineage>
</organism>
<reference evidence="2" key="2">
    <citation type="journal article" date="2023" name="ISME Commun">
        <title>Characterization of a bloom-associated alphaproteobacterial lineage, 'Candidatus Phycosocius': insights into freshwater algal-bacterial interactions.</title>
        <authorList>
            <person name="Tanabe Y."/>
            <person name="Yamaguchi H."/>
            <person name="Yoshida M."/>
            <person name="Kai A."/>
            <person name="Okazaki Y."/>
        </authorList>
    </citation>
    <scope>NUCLEOTIDE SEQUENCE</scope>
    <source>
        <strain evidence="2">BOTRYCO-1</strain>
    </source>
</reference>
<evidence type="ECO:0008006" key="4">
    <source>
        <dbReference type="Google" id="ProtNLM"/>
    </source>
</evidence>